<evidence type="ECO:0000256" key="1">
    <source>
        <dbReference type="SAM" id="MobiDB-lite"/>
    </source>
</evidence>
<name>A0A7N0U0Q7_KALFE</name>
<reference evidence="2" key="1">
    <citation type="submission" date="2021-01" db="UniProtKB">
        <authorList>
            <consortium name="EnsemblPlants"/>
        </authorList>
    </citation>
    <scope>IDENTIFICATION</scope>
</reference>
<feature type="region of interest" description="Disordered" evidence="1">
    <location>
        <begin position="1"/>
        <end position="38"/>
    </location>
</feature>
<keyword evidence="3" id="KW-1185">Reference proteome</keyword>
<dbReference type="EnsemblPlants" id="Kaladp0048s0673.1.v1.1">
    <property type="protein sequence ID" value="Kaladp0048s0673.1.v1.1.CDS.1"/>
    <property type="gene ID" value="Kaladp0048s0673.v1.1"/>
</dbReference>
<protein>
    <submittedName>
        <fullName evidence="2">Uncharacterized protein</fullName>
    </submittedName>
</protein>
<dbReference type="Pfam" id="PF07800">
    <property type="entry name" value="DUF1644"/>
    <property type="match status" value="1"/>
</dbReference>
<organism evidence="2 3">
    <name type="scientific">Kalanchoe fedtschenkoi</name>
    <name type="common">Lavender scallops</name>
    <name type="synonym">South American air plant</name>
    <dbReference type="NCBI Taxonomy" id="63787"/>
    <lineage>
        <taxon>Eukaryota</taxon>
        <taxon>Viridiplantae</taxon>
        <taxon>Streptophyta</taxon>
        <taxon>Embryophyta</taxon>
        <taxon>Tracheophyta</taxon>
        <taxon>Spermatophyta</taxon>
        <taxon>Magnoliopsida</taxon>
        <taxon>eudicotyledons</taxon>
        <taxon>Gunneridae</taxon>
        <taxon>Pentapetalae</taxon>
        <taxon>Saxifragales</taxon>
        <taxon>Crassulaceae</taxon>
        <taxon>Kalanchoe</taxon>
    </lineage>
</organism>
<proteinExistence type="predicted"/>
<evidence type="ECO:0000313" key="3">
    <source>
        <dbReference type="Proteomes" id="UP000594263"/>
    </source>
</evidence>
<dbReference type="PANTHER" id="PTHR31197">
    <property type="entry name" value="OS01G0612600 PROTEIN"/>
    <property type="match status" value="1"/>
</dbReference>
<dbReference type="Gramene" id="Kaladp0048s0673.1.v1.1">
    <property type="protein sequence ID" value="Kaladp0048s0673.1.v1.1.CDS.1"/>
    <property type="gene ID" value="Kaladp0048s0673.v1.1"/>
</dbReference>
<dbReference type="Proteomes" id="UP000594263">
    <property type="component" value="Unplaced"/>
</dbReference>
<dbReference type="InterPro" id="IPR012866">
    <property type="entry name" value="DUF1644"/>
</dbReference>
<dbReference type="AlphaFoldDB" id="A0A7N0U0Q7"/>
<dbReference type="PANTHER" id="PTHR31197:SF12">
    <property type="entry name" value="OS02G0770600 PROTEIN"/>
    <property type="match status" value="1"/>
</dbReference>
<evidence type="ECO:0000313" key="2">
    <source>
        <dbReference type="EnsemblPlants" id="Kaladp0048s0673.1.v1.1.CDS.1"/>
    </source>
</evidence>
<sequence length="305" mass="34273">MTKRSKKDQQGLTASAGKKSRLHLSSSRSKISKKNPKKEIKGSGALLKNDWGDAVCPVCVECPHEAVLLLCASHKKGCRPYICDTSYEFSNCLNRYKEACPKTAELSCPLCRGKVTGWTVVKPAREFLNAKKRSCSQDNCSFSGKFEDLKNHVRLIHPLAKPKEVDPELEEEWKRMEEERERNDLMSTIRATTPGAMVVGDYVIENPNPTIPGQHSNLSESIRNMMNFILMGPGLADPASTSLNSRLLRREIHRNLRQTGTDNPDPAAPGLDENHLSARARALARLNNRLSLSRSVRRQRRRTQE</sequence>
<accession>A0A7N0U0Q7</accession>